<proteinExistence type="predicted"/>
<protein>
    <submittedName>
        <fullName evidence="2">Uncharacterized protein</fullName>
    </submittedName>
</protein>
<evidence type="ECO:0000256" key="1">
    <source>
        <dbReference type="SAM" id="MobiDB-lite"/>
    </source>
</evidence>
<feature type="region of interest" description="Disordered" evidence="1">
    <location>
        <begin position="1"/>
        <end position="30"/>
    </location>
</feature>
<feature type="compositionally biased region" description="Basic and acidic residues" evidence="1">
    <location>
        <begin position="14"/>
        <end position="24"/>
    </location>
</feature>
<reference evidence="2" key="1">
    <citation type="submission" date="2018-05" db="EMBL/GenBank/DDBJ databases">
        <authorList>
            <person name="Lanie J.A."/>
            <person name="Ng W.-L."/>
            <person name="Kazmierczak K.M."/>
            <person name="Andrzejewski T.M."/>
            <person name="Davidsen T.M."/>
            <person name="Wayne K.J."/>
            <person name="Tettelin H."/>
            <person name="Glass J.I."/>
            <person name="Rusch D."/>
            <person name="Podicherti R."/>
            <person name="Tsui H.-C.T."/>
            <person name="Winkler M.E."/>
        </authorList>
    </citation>
    <scope>NUCLEOTIDE SEQUENCE</scope>
</reference>
<dbReference type="AlphaFoldDB" id="A0A382ZE89"/>
<organism evidence="2">
    <name type="scientific">marine metagenome</name>
    <dbReference type="NCBI Taxonomy" id="408172"/>
    <lineage>
        <taxon>unclassified sequences</taxon>
        <taxon>metagenomes</taxon>
        <taxon>ecological metagenomes</taxon>
    </lineage>
</organism>
<gene>
    <name evidence="2" type="ORF">METZ01_LOCUS446698</name>
</gene>
<dbReference type="EMBL" id="UINC01183208">
    <property type="protein sequence ID" value="SVD93844.1"/>
    <property type="molecule type" value="Genomic_DNA"/>
</dbReference>
<accession>A0A382ZE89</accession>
<evidence type="ECO:0000313" key="2">
    <source>
        <dbReference type="EMBL" id="SVD93844.1"/>
    </source>
</evidence>
<sequence length="30" mass="3355">MDKLILNASQMHTNRKESNGRKVEAPSNQG</sequence>
<name>A0A382ZE89_9ZZZZ</name>